<keyword evidence="4" id="KW-1185">Reference proteome</keyword>
<dbReference type="InterPro" id="IPR036514">
    <property type="entry name" value="SGNH_hydro_sf"/>
</dbReference>
<accession>A0A7T5VFT0</accession>
<sequence>MPLILRWSLAALLLVCFSPCAVLAEQVILFLGDSLTAGLGVETDEAYPHLLGEMLQKDGITDFRIVNAGISGSTSASALSRLQWYAKIKPTVLFLALGANDGLRGVNIEETQHNLAAAIAAAQAQEMSILLAGMELPPNYGKQYTDDFRRMYRELATRYQLDFIPFLLEGVGGVPSLNQVDGIHPNVEGHRIIARHVYPTLRQHLQQLPPVGSNGP</sequence>
<name>A0A7T5VFT0_9BACT</name>
<dbReference type="InterPro" id="IPR013830">
    <property type="entry name" value="SGNH_hydro"/>
</dbReference>
<feature type="signal peptide" evidence="1">
    <location>
        <begin position="1"/>
        <end position="24"/>
    </location>
</feature>
<dbReference type="InterPro" id="IPR051532">
    <property type="entry name" value="Ester_Hydrolysis_Enzymes"/>
</dbReference>
<feature type="chain" id="PRO_5032726911" evidence="1">
    <location>
        <begin position="25"/>
        <end position="216"/>
    </location>
</feature>
<proteinExistence type="predicted"/>
<dbReference type="KEGG" id="dog:HP555_04580"/>
<dbReference type="PANTHER" id="PTHR30383:SF24">
    <property type="entry name" value="THIOESTERASE 1_PROTEASE 1_LYSOPHOSPHOLIPASE L1"/>
    <property type="match status" value="1"/>
</dbReference>
<keyword evidence="1" id="KW-0732">Signal</keyword>
<evidence type="ECO:0000259" key="2">
    <source>
        <dbReference type="Pfam" id="PF13472"/>
    </source>
</evidence>
<evidence type="ECO:0000313" key="4">
    <source>
        <dbReference type="Proteomes" id="UP000596092"/>
    </source>
</evidence>
<dbReference type="GO" id="GO:0004622">
    <property type="term" value="F:phosphatidylcholine lysophospholipase activity"/>
    <property type="evidence" value="ECO:0007669"/>
    <property type="project" value="TreeGrafter"/>
</dbReference>
<dbReference type="Proteomes" id="UP000596092">
    <property type="component" value="Chromosome"/>
</dbReference>
<dbReference type="AlphaFoldDB" id="A0A7T5VFT0"/>
<feature type="domain" description="SGNH hydrolase-type esterase" evidence="2">
    <location>
        <begin position="30"/>
        <end position="192"/>
    </location>
</feature>
<protein>
    <submittedName>
        <fullName evidence="3">Arylesterase</fullName>
    </submittedName>
</protein>
<dbReference type="Gene3D" id="3.40.50.1110">
    <property type="entry name" value="SGNH hydrolase"/>
    <property type="match status" value="1"/>
</dbReference>
<reference evidence="3 4" key="1">
    <citation type="submission" date="2020-05" db="EMBL/GenBank/DDBJ databases">
        <title>Complete genome of Desulfobulbus oligotrophicus.</title>
        <authorList>
            <person name="Podar M."/>
        </authorList>
    </citation>
    <scope>NUCLEOTIDE SEQUENCE [LARGE SCALE GENOMIC DNA]</scope>
    <source>
        <strain evidence="3 4">Prop6</strain>
    </source>
</reference>
<evidence type="ECO:0000313" key="3">
    <source>
        <dbReference type="EMBL" id="QQG66946.1"/>
    </source>
</evidence>
<dbReference type="Pfam" id="PF13472">
    <property type="entry name" value="Lipase_GDSL_2"/>
    <property type="match status" value="1"/>
</dbReference>
<evidence type="ECO:0000256" key="1">
    <source>
        <dbReference type="SAM" id="SignalP"/>
    </source>
</evidence>
<dbReference type="EMBL" id="CP054140">
    <property type="protein sequence ID" value="QQG66946.1"/>
    <property type="molecule type" value="Genomic_DNA"/>
</dbReference>
<dbReference type="SUPFAM" id="SSF52266">
    <property type="entry name" value="SGNH hydrolase"/>
    <property type="match status" value="1"/>
</dbReference>
<gene>
    <name evidence="3" type="ORF">HP555_04580</name>
</gene>
<dbReference type="CDD" id="cd01822">
    <property type="entry name" value="Lysophospholipase_L1_like"/>
    <property type="match status" value="1"/>
</dbReference>
<dbReference type="PANTHER" id="PTHR30383">
    <property type="entry name" value="THIOESTERASE 1/PROTEASE 1/LYSOPHOSPHOLIPASE L1"/>
    <property type="match status" value="1"/>
</dbReference>
<organism evidence="3 4">
    <name type="scientific">Desulfobulbus oligotrophicus</name>
    <dbReference type="NCBI Taxonomy" id="1909699"/>
    <lineage>
        <taxon>Bacteria</taxon>
        <taxon>Pseudomonadati</taxon>
        <taxon>Thermodesulfobacteriota</taxon>
        <taxon>Desulfobulbia</taxon>
        <taxon>Desulfobulbales</taxon>
        <taxon>Desulfobulbaceae</taxon>
        <taxon>Desulfobulbus</taxon>
    </lineage>
</organism>